<evidence type="ECO:0000256" key="1">
    <source>
        <dbReference type="ARBA" id="ARBA00022917"/>
    </source>
</evidence>
<keyword evidence="3" id="KW-0251">Elongation factor</keyword>
<keyword evidence="4" id="KW-1185">Reference proteome</keyword>
<dbReference type="Pfam" id="PF00679">
    <property type="entry name" value="EFG_C"/>
    <property type="match status" value="1"/>
</dbReference>
<dbReference type="STRING" id="394193.SAMN04489732_121179"/>
<sequence length="267" mass="29191">MRDLFPARARDGAGPLDATVFKIERGRASAVRVYEHGATPLEGTALAGDVARVWGLKDVHIGDQLGSPERLPAQGFFAPPSVELYTALERLSEQDPFIGIRRRGHEVSVRLYGEVQKEVVRSTLAEEFGVDVRFEESRTLYVERLSGTGASVQHPAPDERVYFWATAGDFRGMTQLVLREVVRRAGTRVHEPVNTFEAEVPTAAVSAVLRKLVELRAVPGEPVARGSVCTVDGTIPAASVHELEQALPALTQGEGVFFSEFGGYRPR</sequence>
<dbReference type="Proteomes" id="UP000198582">
    <property type="component" value="Unassembled WGS sequence"/>
</dbReference>
<evidence type="ECO:0000313" key="3">
    <source>
        <dbReference type="EMBL" id="SEP52708.1"/>
    </source>
</evidence>
<dbReference type="PANTHER" id="PTHR43636:SF2">
    <property type="entry name" value="ELONGATION FACTOR G, MITOCHONDRIAL"/>
    <property type="match status" value="1"/>
</dbReference>
<keyword evidence="1" id="KW-0648">Protein biosynthesis</keyword>
<evidence type="ECO:0000259" key="2">
    <source>
        <dbReference type="Pfam" id="PF00679"/>
    </source>
</evidence>
<dbReference type="Gene3D" id="3.30.70.870">
    <property type="entry name" value="Elongation Factor G (Translational Gtpase), domain 3"/>
    <property type="match status" value="1"/>
</dbReference>
<name>A0A1H8YMV7_9PSEU</name>
<accession>A0A1H8YMV7</accession>
<dbReference type="PANTHER" id="PTHR43636">
    <property type="entry name" value="ELONGATION FACTOR G, MITOCHONDRIAL"/>
    <property type="match status" value="1"/>
</dbReference>
<dbReference type="Gene3D" id="3.30.70.240">
    <property type="match status" value="1"/>
</dbReference>
<dbReference type="GO" id="GO:0003924">
    <property type="term" value="F:GTPase activity"/>
    <property type="evidence" value="ECO:0007669"/>
    <property type="project" value="TreeGrafter"/>
</dbReference>
<dbReference type="SUPFAM" id="SSF54980">
    <property type="entry name" value="EF-G C-terminal domain-like"/>
    <property type="match status" value="2"/>
</dbReference>
<dbReference type="EMBL" id="FOEF01000021">
    <property type="protein sequence ID" value="SEP52708.1"/>
    <property type="molecule type" value="Genomic_DNA"/>
</dbReference>
<evidence type="ECO:0000313" key="4">
    <source>
        <dbReference type="Proteomes" id="UP000198582"/>
    </source>
</evidence>
<dbReference type="AlphaFoldDB" id="A0A1H8YMV7"/>
<dbReference type="GO" id="GO:0003746">
    <property type="term" value="F:translation elongation factor activity"/>
    <property type="evidence" value="ECO:0007669"/>
    <property type="project" value="UniProtKB-KW"/>
</dbReference>
<dbReference type="InterPro" id="IPR014721">
    <property type="entry name" value="Ribsml_uS5_D2-typ_fold_subgr"/>
</dbReference>
<protein>
    <submittedName>
        <fullName evidence="3">Elongation factor G C-terminus</fullName>
    </submittedName>
</protein>
<dbReference type="Gene3D" id="3.30.230.10">
    <property type="match status" value="1"/>
</dbReference>
<proteinExistence type="predicted"/>
<dbReference type="InterPro" id="IPR000640">
    <property type="entry name" value="EFG_V-like"/>
</dbReference>
<dbReference type="InterPro" id="IPR035647">
    <property type="entry name" value="EFG_III/V"/>
</dbReference>
<reference evidence="3 4" key="1">
    <citation type="submission" date="2016-10" db="EMBL/GenBank/DDBJ databases">
        <authorList>
            <person name="de Groot N.N."/>
        </authorList>
    </citation>
    <scope>NUCLEOTIDE SEQUENCE [LARGE SCALE GENOMIC DNA]</scope>
    <source>
        <strain evidence="3 4">DSM 44993</strain>
    </source>
</reference>
<dbReference type="RefSeq" id="WP_091626352.1">
    <property type="nucleotide sequence ID" value="NZ_FOEF01000021.1"/>
</dbReference>
<feature type="domain" description="Elongation factor EFG" evidence="2">
    <location>
        <begin position="189"/>
        <end position="266"/>
    </location>
</feature>
<organism evidence="3 4">
    <name type="scientific">Amycolatopsis saalfeldensis</name>
    <dbReference type="NCBI Taxonomy" id="394193"/>
    <lineage>
        <taxon>Bacteria</taxon>
        <taxon>Bacillati</taxon>
        <taxon>Actinomycetota</taxon>
        <taxon>Actinomycetes</taxon>
        <taxon>Pseudonocardiales</taxon>
        <taxon>Pseudonocardiaceae</taxon>
        <taxon>Amycolatopsis</taxon>
    </lineage>
</organism>
<gene>
    <name evidence="3" type="ORF">SAMN04489732_121179</name>
</gene>